<evidence type="ECO:0000313" key="14">
    <source>
        <dbReference type="Proteomes" id="UP000443582"/>
    </source>
</evidence>
<keyword evidence="10" id="KW-0460">Magnesium</keyword>
<dbReference type="InterPro" id="IPR012337">
    <property type="entry name" value="RNaseH-like_sf"/>
</dbReference>
<evidence type="ECO:0000256" key="10">
    <source>
        <dbReference type="ARBA" id="ARBA00022842"/>
    </source>
</evidence>
<keyword evidence="7" id="KW-0479">Metal-binding</keyword>
<evidence type="ECO:0000256" key="9">
    <source>
        <dbReference type="ARBA" id="ARBA00022801"/>
    </source>
</evidence>
<dbReference type="InterPro" id="IPR050092">
    <property type="entry name" value="RNase_H"/>
</dbReference>
<dbReference type="Pfam" id="PF00075">
    <property type="entry name" value="RNase_H"/>
    <property type="match status" value="1"/>
</dbReference>
<evidence type="ECO:0000256" key="4">
    <source>
        <dbReference type="ARBA" id="ARBA00011245"/>
    </source>
</evidence>
<comment type="caution">
    <text evidence="13">The sequence shown here is derived from an EMBL/GenBank/DDBJ whole genome shotgun (WGS) entry which is preliminary data.</text>
</comment>
<comment type="catalytic activity">
    <reaction evidence="1">
        <text>Endonucleolytic cleavage to 5'-phosphomonoester.</text>
        <dbReference type="EC" id="3.1.26.4"/>
    </reaction>
</comment>
<dbReference type="EMBL" id="QDKL01000004">
    <property type="protein sequence ID" value="RZF20469.1"/>
    <property type="molecule type" value="Genomic_DNA"/>
</dbReference>
<keyword evidence="11" id="KW-0175">Coiled coil</keyword>
<sequence length="159" mass="17635">MEAVGAYTVYSDGGCRGNPGPGAWGAMGQRPDGVVFFESSGFEFQTTNNRMELTGAIESLKALANELEEEGLDLSHAAFLYSDSKYVVDGISKWVPGWKSRGWKKADKKTPENIELWQSFDEIAGKFSNLQFRWVKGHSGHPQNEHCDLLANKAMDENI</sequence>
<feature type="coiled-coil region" evidence="11">
    <location>
        <begin position="50"/>
        <end position="77"/>
    </location>
</feature>
<name>A0ABY0IG05_9BACT</name>
<gene>
    <name evidence="13" type="ORF">DAY19_14795</name>
</gene>
<protein>
    <recommendedName>
        <fullName evidence="5">ribonuclease H</fullName>
        <ecNumber evidence="5">3.1.26.4</ecNumber>
    </recommendedName>
</protein>
<evidence type="ECO:0000256" key="3">
    <source>
        <dbReference type="ARBA" id="ARBA00005300"/>
    </source>
</evidence>
<keyword evidence="14" id="KW-1185">Reference proteome</keyword>
<evidence type="ECO:0000259" key="12">
    <source>
        <dbReference type="PROSITE" id="PS50879"/>
    </source>
</evidence>
<evidence type="ECO:0000256" key="2">
    <source>
        <dbReference type="ARBA" id="ARBA00001946"/>
    </source>
</evidence>
<keyword evidence="8" id="KW-0255">Endonuclease</keyword>
<proteinExistence type="inferred from homology"/>
<dbReference type="PROSITE" id="PS50879">
    <property type="entry name" value="RNASE_H_1"/>
    <property type="match status" value="1"/>
</dbReference>
<dbReference type="SUPFAM" id="SSF53098">
    <property type="entry name" value="Ribonuclease H-like"/>
    <property type="match status" value="1"/>
</dbReference>
<evidence type="ECO:0000256" key="1">
    <source>
        <dbReference type="ARBA" id="ARBA00000077"/>
    </source>
</evidence>
<reference evidence="14" key="1">
    <citation type="journal article" date="2019" name="Int. J. Syst. Evol. Microbiol.">
        <title>Halobacteriovorax valvorus sp. nov., a novel prokaryotic predator isolated from coastal seawater of China.</title>
        <authorList>
            <person name="Chen M.-X."/>
        </authorList>
    </citation>
    <scope>NUCLEOTIDE SEQUENCE [LARGE SCALE GENOMIC DNA]</scope>
    <source>
        <strain evidence="14">BL9</strain>
    </source>
</reference>
<comment type="subunit">
    <text evidence="4">Monomer.</text>
</comment>
<evidence type="ECO:0000256" key="6">
    <source>
        <dbReference type="ARBA" id="ARBA00022722"/>
    </source>
</evidence>
<comment type="cofactor">
    <cofactor evidence="2">
        <name>Mg(2+)</name>
        <dbReference type="ChEBI" id="CHEBI:18420"/>
    </cofactor>
</comment>
<dbReference type="InterPro" id="IPR036397">
    <property type="entry name" value="RNaseH_sf"/>
</dbReference>
<keyword evidence="9" id="KW-0378">Hydrolase</keyword>
<dbReference type="PANTHER" id="PTHR10642:SF26">
    <property type="entry name" value="RIBONUCLEASE H1"/>
    <property type="match status" value="1"/>
</dbReference>
<dbReference type="PANTHER" id="PTHR10642">
    <property type="entry name" value="RIBONUCLEASE H1"/>
    <property type="match status" value="1"/>
</dbReference>
<dbReference type="Gene3D" id="3.30.420.10">
    <property type="entry name" value="Ribonuclease H-like superfamily/Ribonuclease H"/>
    <property type="match status" value="1"/>
</dbReference>
<feature type="domain" description="RNase H type-1" evidence="12">
    <location>
        <begin position="3"/>
        <end position="156"/>
    </location>
</feature>
<dbReference type="InterPro" id="IPR002156">
    <property type="entry name" value="RNaseH_domain"/>
</dbReference>
<dbReference type="CDD" id="cd09278">
    <property type="entry name" value="RNase_HI_prokaryote_like"/>
    <property type="match status" value="1"/>
</dbReference>
<evidence type="ECO:0000313" key="13">
    <source>
        <dbReference type="EMBL" id="RZF20469.1"/>
    </source>
</evidence>
<evidence type="ECO:0000256" key="11">
    <source>
        <dbReference type="SAM" id="Coils"/>
    </source>
</evidence>
<comment type="similarity">
    <text evidence="3">Belongs to the RNase H family.</text>
</comment>
<evidence type="ECO:0000256" key="5">
    <source>
        <dbReference type="ARBA" id="ARBA00012180"/>
    </source>
</evidence>
<dbReference type="RefSeq" id="WP_115363977.1">
    <property type="nucleotide sequence ID" value="NZ_QDKL01000004.1"/>
</dbReference>
<evidence type="ECO:0000256" key="7">
    <source>
        <dbReference type="ARBA" id="ARBA00022723"/>
    </source>
</evidence>
<accession>A0ABY0IG05</accession>
<evidence type="ECO:0000256" key="8">
    <source>
        <dbReference type="ARBA" id="ARBA00022759"/>
    </source>
</evidence>
<organism evidence="13 14">
    <name type="scientific">Halobacteriovorax vibrionivorans</name>
    <dbReference type="NCBI Taxonomy" id="2152716"/>
    <lineage>
        <taxon>Bacteria</taxon>
        <taxon>Pseudomonadati</taxon>
        <taxon>Bdellovibrionota</taxon>
        <taxon>Bacteriovoracia</taxon>
        <taxon>Bacteriovoracales</taxon>
        <taxon>Halobacteriovoraceae</taxon>
        <taxon>Halobacteriovorax</taxon>
    </lineage>
</organism>
<dbReference type="EC" id="3.1.26.4" evidence="5"/>
<keyword evidence="6" id="KW-0540">Nuclease</keyword>
<dbReference type="InterPro" id="IPR022892">
    <property type="entry name" value="RNaseHI"/>
</dbReference>
<dbReference type="Proteomes" id="UP000443582">
    <property type="component" value="Unassembled WGS sequence"/>
</dbReference>